<name>A3UBN8_CROAH</name>
<protein>
    <recommendedName>
        <fullName evidence="3">Glyoxalase</fullName>
    </recommendedName>
</protein>
<proteinExistence type="predicted"/>
<dbReference type="Proteomes" id="UP000002297">
    <property type="component" value="Chromosome"/>
</dbReference>
<dbReference type="KEGG" id="cat:CA2559_08401"/>
<dbReference type="STRING" id="216432.CA2559_08401"/>
<evidence type="ECO:0008006" key="3">
    <source>
        <dbReference type="Google" id="ProtNLM"/>
    </source>
</evidence>
<accession>A3UBN8</accession>
<keyword evidence="2" id="KW-1185">Reference proteome</keyword>
<gene>
    <name evidence="1" type="ordered locus">CA2559_08401</name>
</gene>
<dbReference type="EMBL" id="CP002046">
    <property type="protein sequence ID" value="EAP86039.1"/>
    <property type="molecule type" value="Genomic_DNA"/>
</dbReference>
<sequence>MYGFSCIRIYRFHKLFFIKLQNAYGSPTAISSSLTQSVYNTLKTKVTTYKIVFKVSLNLIENDLIMNDRDREIKALRPKIVTATVTASTSSGEKFQNETIRPILKLQNDLLIEVFRNYIRKHKNLFYKLNAEKRFAYIENAIQKDIKFRNSLKGILIGQFTKLEYLTYINDSSALNKRMMNLTTERLQSQIQLFETLEVA</sequence>
<dbReference type="eggNOG" id="ENOG50318IH">
    <property type="taxonomic scope" value="Bacteria"/>
</dbReference>
<evidence type="ECO:0000313" key="1">
    <source>
        <dbReference type="EMBL" id="EAP86039.1"/>
    </source>
</evidence>
<reference evidence="1 2" key="1">
    <citation type="journal article" date="2010" name="J. Bacteriol.">
        <title>The complete genome sequence of Croceibacter atlanticus HTCC2559T.</title>
        <authorList>
            <person name="Oh H.M."/>
            <person name="Kang I."/>
            <person name="Ferriera S."/>
            <person name="Giovannoni S.J."/>
            <person name="Cho J.C."/>
        </authorList>
    </citation>
    <scope>NUCLEOTIDE SEQUENCE [LARGE SCALE GENOMIC DNA]</scope>
    <source>
        <strain evidence="2">ATCC BAA-628 / HTCC2559 / KCTC 12090</strain>
    </source>
</reference>
<dbReference type="HOGENOM" id="CLU_1364292_0_0_10"/>
<organism evidence="1 2">
    <name type="scientific">Croceibacter atlanticus (strain ATCC BAA-628 / JCM 21780 / CIP 108009 / IAM 15332 / KCTC 12090 / HTCC2559)</name>
    <dbReference type="NCBI Taxonomy" id="216432"/>
    <lineage>
        <taxon>Bacteria</taxon>
        <taxon>Pseudomonadati</taxon>
        <taxon>Bacteroidota</taxon>
        <taxon>Flavobacteriia</taxon>
        <taxon>Flavobacteriales</taxon>
        <taxon>Flavobacteriaceae</taxon>
        <taxon>Croceibacter</taxon>
    </lineage>
</organism>
<evidence type="ECO:0000313" key="2">
    <source>
        <dbReference type="Proteomes" id="UP000002297"/>
    </source>
</evidence>
<dbReference type="AlphaFoldDB" id="A3UBN8"/>